<accession>A0A9P5NB89</accession>
<evidence type="ECO:0000313" key="7">
    <source>
        <dbReference type="Proteomes" id="UP000724874"/>
    </source>
</evidence>
<evidence type="ECO:0000256" key="2">
    <source>
        <dbReference type="ARBA" id="ARBA00006936"/>
    </source>
</evidence>
<protein>
    <submittedName>
        <fullName evidence="6">Transketolase, pyrimidine binding domain-containing protein</fullName>
    </submittedName>
</protein>
<evidence type="ECO:0000313" key="6">
    <source>
        <dbReference type="EMBL" id="KAF8873450.1"/>
    </source>
</evidence>
<dbReference type="Pfam" id="PF02779">
    <property type="entry name" value="Transket_pyr"/>
    <property type="match status" value="1"/>
</dbReference>
<organism evidence="6 7">
    <name type="scientific">Gymnopilus junonius</name>
    <name type="common">Spectacular rustgill mushroom</name>
    <name type="synonym">Gymnopilus spectabilis subsp. junonius</name>
    <dbReference type="NCBI Taxonomy" id="109634"/>
    <lineage>
        <taxon>Eukaryota</taxon>
        <taxon>Fungi</taxon>
        <taxon>Dikarya</taxon>
        <taxon>Basidiomycota</taxon>
        <taxon>Agaricomycotina</taxon>
        <taxon>Agaricomycetes</taxon>
        <taxon>Agaricomycetidae</taxon>
        <taxon>Agaricales</taxon>
        <taxon>Agaricineae</taxon>
        <taxon>Hymenogastraceae</taxon>
        <taxon>Gymnopilus</taxon>
    </lineage>
</organism>
<dbReference type="SUPFAM" id="SSF52518">
    <property type="entry name" value="Thiamin diphosphate-binding fold (THDP-binding)"/>
    <property type="match status" value="1"/>
</dbReference>
<feature type="domain" description="Transketolase-like pyrimidine-binding" evidence="5">
    <location>
        <begin position="1"/>
        <end position="163"/>
    </location>
</feature>
<dbReference type="GO" id="GO:0016624">
    <property type="term" value="F:oxidoreductase activity, acting on the aldehyde or oxo group of donors, disulfide as acceptor"/>
    <property type="evidence" value="ECO:0007669"/>
    <property type="project" value="InterPro"/>
</dbReference>
<dbReference type="InterPro" id="IPR005475">
    <property type="entry name" value="Transketolase-like_Pyr-bd"/>
</dbReference>
<dbReference type="GO" id="GO:0006091">
    <property type="term" value="P:generation of precursor metabolites and energy"/>
    <property type="evidence" value="ECO:0007669"/>
    <property type="project" value="UniProtKB-ARBA"/>
</dbReference>
<dbReference type="InterPro" id="IPR042179">
    <property type="entry name" value="KGD_C_sf"/>
</dbReference>
<dbReference type="OrthoDB" id="413077at2759"/>
<dbReference type="GO" id="GO:0030976">
    <property type="term" value="F:thiamine pyrophosphate binding"/>
    <property type="evidence" value="ECO:0007669"/>
    <property type="project" value="InterPro"/>
</dbReference>
<comment type="similarity">
    <text evidence="2">Belongs to the alpha-ketoglutarate dehydrogenase family.</text>
</comment>
<reference evidence="6" key="1">
    <citation type="submission" date="2020-11" db="EMBL/GenBank/DDBJ databases">
        <authorList>
            <consortium name="DOE Joint Genome Institute"/>
            <person name="Ahrendt S."/>
            <person name="Riley R."/>
            <person name="Andreopoulos W."/>
            <person name="LaButti K."/>
            <person name="Pangilinan J."/>
            <person name="Ruiz-duenas F.J."/>
            <person name="Barrasa J.M."/>
            <person name="Sanchez-Garcia M."/>
            <person name="Camarero S."/>
            <person name="Miyauchi S."/>
            <person name="Serrano A."/>
            <person name="Linde D."/>
            <person name="Babiker R."/>
            <person name="Drula E."/>
            <person name="Ayuso-Fernandez I."/>
            <person name="Pacheco R."/>
            <person name="Padilla G."/>
            <person name="Ferreira P."/>
            <person name="Barriuso J."/>
            <person name="Kellner H."/>
            <person name="Castanera R."/>
            <person name="Alfaro M."/>
            <person name="Ramirez L."/>
            <person name="Pisabarro A.G."/>
            <person name="Kuo A."/>
            <person name="Tritt A."/>
            <person name="Lipzen A."/>
            <person name="He G."/>
            <person name="Yan M."/>
            <person name="Ng V."/>
            <person name="Cullen D."/>
            <person name="Martin F."/>
            <person name="Rosso M.-N."/>
            <person name="Henrissat B."/>
            <person name="Hibbett D."/>
            <person name="Martinez A.T."/>
            <person name="Grigoriev I.V."/>
        </authorList>
    </citation>
    <scope>NUCLEOTIDE SEQUENCE</scope>
    <source>
        <strain evidence="6">AH 44721</strain>
    </source>
</reference>
<dbReference type="InterPro" id="IPR011603">
    <property type="entry name" value="2oxoglutarate_DH_E1"/>
</dbReference>
<dbReference type="InterPro" id="IPR031717">
    <property type="entry name" value="ODO-1/KGD_C"/>
</dbReference>
<dbReference type="Gene3D" id="3.40.50.12470">
    <property type="match status" value="1"/>
</dbReference>
<dbReference type="Pfam" id="PF16870">
    <property type="entry name" value="OxoGdeHyase_C"/>
    <property type="match status" value="1"/>
</dbReference>
<evidence type="ECO:0000256" key="1">
    <source>
        <dbReference type="ARBA" id="ARBA00001964"/>
    </source>
</evidence>
<evidence type="ECO:0000256" key="3">
    <source>
        <dbReference type="ARBA" id="ARBA00023002"/>
    </source>
</evidence>
<dbReference type="SMART" id="SM00861">
    <property type="entry name" value="Transket_pyr"/>
    <property type="match status" value="1"/>
</dbReference>
<dbReference type="Proteomes" id="UP000724874">
    <property type="component" value="Unassembled WGS sequence"/>
</dbReference>
<dbReference type="InterPro" id="IPR029061">
    <property type="entry name" value="THDP-binding"/>
</dbReference>
<dbReference type="PANTHER" id="PTHR23152:SF4">
    <property type="entry name" value="2-OXOADIPATE DEHYDROGENASE COMPLEX COMPONENT E1"/>
    <property type="match status" value="1"/>
</dbReference>
<dbReference type="Gene3D" id="3.40.50.11610">
    <property type="entry name" value="Multifunctional 2-oxoglutarate metabolism enzyme, C-terminal domain"/>
    <property type="match status" value="1"/>
</dbReference>
<comment type="cofactor">
    <cofactor evidence="1">
        <name>thiamine diphosphate</name>
        <dbReference type="ChEBI" id="CHEBI:58937"/>
    </cofactor>
</comment>
<name>A0A9P5NB89_GYMJU</name>
<keyword evidence="7" id="KW-1185">Reference proteome</keyword>
<keyword evidence="4" id="KW-0786">Thiamine pyrophosphate</keyword>
<dbReference type="PANTHER" id="PTHR23152">
    <property type="entry name" value="2-OXOGLUTARATE DEHYDROGENASE"/>
    <property type="match status" value="1"/>
</dbReference>
<dbReference type="AlphaFoldDB" id="A0A9P5NB89"/>
<gene>
    <name evidence="6" type="ORF">CPB84DRAFT_1690735</name>
</gene>
<sequence length="288" mass="32797">MLVNQKMEGVIVPLNDELKVDGKLELANSSYFEMAGLGFEYGASWERPNLLLIREAQFCDFFNSAQVILLCNSFVKWLRQSGIIVMLPHGLDGAGPEHSSSWIERMLQLTNDHYNVNSEPTNINMHAAFPTMPAQYFHLLRRQICQNYRKPLVIAAPKGLLWLSAASSTMADIESGTHFKPVLADPLTDKVKATRVVMLSGKIYYELIKERQARGLDDTVTFIRIEELAPFPFQQLEEVLQQYLCVEEFAWLQEELRNQGTFTHVSGWIGSVLRKMGRGEKEVVIQCQ</sequence>
<keyword evidence="3" id="KW-0560">Oxidoreductase</keyword>
<evidence type="ECO:0000259" key="5">
    <source>
        <dbReference type="SMART" id="SM00861"/>
    </source>
</evidence>
<proteinExistence type="inferred from homology"/>
<evidence type="ECO:0000256" key="4">
    <source>
        <dbReference type="ARBA" id="ARBA00023052"/>
    </source>
</evidence>
<dbReference type="EMBL" id="JADNYJ010000236">
    <property type="protein sequence ID" value="KAF8873450.1"/>
    <property type="molecule type" value="Genomic_DNA"/>
</dbReference>
<comment type="caution">
    <text evidence="6">The sequence shown here is derived from an EMBL/GenBank/DDBJ whole genome shotgun (WGS) entry which is preliminary data.</text>
</comment>